<dbReference type="PANTHER" id="PTHR47426:SF3">
    <property type="entry name" value="GCN5-RELATED N-ACETYLTRANSFERASE 6, CHLOROPLASTIC"/>
    <property type="match status" value="1"/>
</dbReference>
<dbReference type="PANTHER" id="PTHR47426">
    <property type="entry name" value="ACYL-COA N-ACYLTRANSFERASES (NAT) SUPERFAMILY PROTEIN"/>
    <property type="match status" value="1"/>
</dbReference>
<dbReference type="Pfam" id="PF00583">
    <property type="entry name" value="Acetyltransf_1"/>
    <property type="match status" value="1"/>
</dbReference>
<evidence type="ECO:0000313" key="1">
    <source>
        <dbReference type="EMBL" id="AQL09309.1"/>
    </source>
</evidence>
<proteinExistence type="predicted"/>
<accession>A0A1D6PJ15</accession>
<dbReference type="SUPFAM" id="SSF55729">
    <property type="entry name" value="Acyl-CoA N-acyltransferases (Nat)"/>
    <property type="match status" value="1"/>
</dbReference>
<dbReference type="ExpressionAtlas" id="A0A1D6PJ15">
    <property type="expression patterns" value="baseline and differential"/>
</dbReference>
<dbReference type="Gene3D" id="3.40.630.30">
    <property type="match status" value="1"/>
</dbReference>
<protein>
    <submittedName>
        <fullName evidence="1">Acyl-CoA N-acyltransferase (NAT) superfamily protein</fullName>
    </submittedName>
</protein>
<dbReference type="InterPro" id="IPR000182">
    <property type="entry name" value="GNAT_dom"/>
</dbReference>
<keyword evidence="1" id="KW-0012">Acyltransferase</keyword>
<dbReference type="EMBL" id="CM000785">
    <property type="protein sequence ID" value="AQL09309.1"/>
    <property type="molecule type" value="Genomic_DNA"/>
</dbReference>
<organism evidence="1">
    <name type="scientific">Zea mays</name>
    <name type="common">Maize</name>
    <dbReference type="NCBI Taxonomy" id="4577"/>
    <lineage>
        <taxon>Eukaryota</taxon>
        <taxon>Viridiplantae</taxon>
        <taxon>Streptophyta</taxon>
        <taxon>Embryophyta</taxon>
        <taxon>Tracheophyta</taxon>
        <taxon>Spermatophyta</taxon>
        <taxon>Magnoliopsida</taxon>
        <taxon>Liliopsida</taxon>
        <taxon>Poales</taxon>
        <taxon>Poaceae</taxon>
        <taxon>PACMAD clade</taxon>
        <taxon>Panicoideae</taxon>
        <taxon>Andropogonodae</taxon>
        <taxon>Andropogoneae</taxon>
        <taxon>Tripsacinae</taxon>
        <taxon>Zea</taxon>
    </lineage>
</organism>
<sequence length="58" mass="6566">MLLLAIDAAKLNGAENIYIHVHKDNLPAWRLYDQIGFKIVDQDDDCRSSDLCLLSFSS</sequence>
<gene>
    <name evidence="1" type="ORF">ZEAMMB73_Zm00001d048286</name>
</gene>
<reference evidence="1" key="1">
    <citation type="submission" date="2015-12" db="EMBL/GenBank/DDBJ databases">
        <title>Update maize B73 reference genome by single molecule sequencing technologies.</title>
        <authorList>
            <consortium name="Maize Genome Sequencing Project"/>
            <person name="Ware D."/>
        </authorList>
    </citation>
    <scope>NUCLEOTIDE SEQUENCE</scope>
    <source>
        <tissue evidence="1">Seedling</tissue>
    </source>
</reference>
<keyword evidence="1" id="KW-0808">Transferase</keyword>
<dbReference type="GO" id="GO:0016747">
    <property type="term" value="F:acyltransferase activity, transferring groups other than amino-acyl groups"/>
    <property type="evidence" value="ECO:0007669"/>
    <property type="project" value="InterPro"/>
</dbReference>
<name>A0A1D6PJ15_MAIZE</name>
<dbReference type="InterPro" id="IPR016181">
    <property type="entry name" value="Acyl_CoA_acyltransferase"/>
</dbReference>
<dbReference type="AlphaFoldDB" id="A0A1D6PJ15"/>